<name>A0ABQ2LNC5_9ACTN</name>
<feature type="region of interest" description="Disordered" evidence="1">
    <location>
        <begin position="1"/>
        <end position="24"/>
    </location>
</feature>
<reference evidence="3" key="1">
    <citation type="journal article" date="2019" name="Int. J. Syst. Evol. Microbiol.">
        <title>The Global Catalogue of Microorganisms (GCM) 10K type strain sequencing project: providing services to taxonomists for standard genome sequencing and annotation.</title>
        <authorList>
            <consortium name="The Broad Institute Genomics Platform"/>
            <consortium name="The Broad Institute Genome Sequencing Center for Infectious Disease"/>
            <person name="Wu L."/>
            <person name="Ma J."/>
        </authorList>
    </citation>
    <scope>NUCLEOTIDE SEQUENCE [LARGE SCALE GENOMIC DNA]</scope>
    <source>
        <strain evidence="3">CGMCC 4.7349</strain>
    </source>
</reference>
<gene>
    <name evidence="2" type="ORF">GCM10012286_19310</name>
</gene>
<evidence type="ECO:0000313" key="3">
    <source>
        <dbReference type="Proteomes" id="UP000656881"/>
    </source>
</evidence>
<dbReference type="Proteomes" id="UP000656881">
    <property type="component" value="Unassembled WGS sequence"/>
</dbReference>
<dbReference type="EMBL" id="BMNG01000004">
    <property type="protein sequence ID" value="GGO40753.1"/>
    <property type="molecule type" value="Genomic_DNA"/>
</dbReference>
<sequence length="81" mass="8539">MTYEIPGQRGWRKREDGRVRGADRCRKGATHEGVRTLVRAPAECPQAAVEGGAGAGFSTDSAGRGAERSPAAGPDFGKARR</sequence>
<proteinExistence type="predicted"/>
<accession>A0ABQ2LNC5</accession>
<evidence type="ECO:0000256" key="1">
    <source>
        <dbReference type="SAM" id="MobiDB-lite"/>
    </source>
</evidence>
<comment type="caution">
    <text evidence="2">The sequence shown here is derived from an EMBL/GenBank/DDBJ whole genome shotgun (WGS) entry which is preliminary data.</text>
</comment>
<evidence type="ECO:0000313" key="2">
    <source>
        <dbReference type="EMBL" id="GGO40753.1"/>
    </source>
</evidence>
<keyword evidence="3" id="KW-1185">Reference proteome</keyword>
<feature type="compositionally biased region" description="Basic and acidic residues" evidence="1">
    <location>
        <begin position="13"/>
        <end position="24"/>
    </location>
</feature>
<feature type="region of interest" description="Disordered" evidence="1">
    <location>
        <begin position="51"/>
        <end position="81"/>
    </location>
</feature>
<organism evidence="2 3">
    <name type="scientific">Streptomyces lasiicapitis</name>
    <dbReference type="NCBI Taxonomy" id="1923961"/>
    <lineage>
        <taxon>Bacteria</taxon>
        <taxon>Bacillati</taxon>
        <taxon>Actinomycetota</taxon>
        <taxon>Actinomycetes</taxon>
        <taxon>Kitasatosporales</taxon>
        <taxon>Streptomycetaceae</taxon>
        <taxon>Streptomyces</taxon>
    </lineage>
</organism>
<protein>
    <submittedName>
        <fullName evidence="2">Uncharacterized protein</fullName>
    </submittedName>
</protein>